<evidence type="ECO:0000313" key="2">
    <source>
        <dbReference type="Proteomes" id="UP000223527"/>
    </source>
</evidence>
<dbReference type="GO" id="GO:0006508">
    <property type="term" value="P:proteolysis"/>
    <property type="evidence" value="ECO:0007669"/>
    <property type="project" value="InterPro"/>
</dbReference>
<dbReference type="Gene3D" id="3.20.20.140">
    <property type="entry name" value="Metal-dependent hydrolases"/>
    <property type="match status" value="1"/>
</dbReference>
<gene>
    <name evidence="1" type="ORF">CR162_01035</name>
</gene>
<dbReference type="AlphaFoldDB" id="A0A2C7AIJ6"/>
<dbReference type="GO" id="GO:0070573">
    <property type="term" value="F:metallodipeptidase activity"/>
    <property type="evidence" value="ECO:0007669"/>
    <property type="project" value="InterPro"/>
</dbReference>
<dbReference type="PANTHER" id="PTHR10443">
    <property type="entry name" value="MICROSOMAL DIPEPTIDASE"/>
    <property type="match status" value="1"/>
</dbReference>
<protein>
    <submittedName>
        <fullName evidence="1">Diguanylate cyclase</fullName>
    </submittedName>
</protein>
<dbReference type="PANTHER" id="PTHR10443:SF12">
    <property type="entry name" value="DIPEPTIDASE"/>
    <property type="match status" value="1"/>
</dbReference>
<dbReference type="InterPro" id="IPR008257">
    <property type="entry name" value="Pept_M19"/>
</dbReference>
<proteinExistence type="predicted"/>
<reference evidence="1 2" key="1">
    <citation type="submission" date="2017-10" db="EMBL/GenBank/DDBJ databases">
        <authorList>
            <person name="Banno H."/>
            <person name="Chua N.-H."/>
        </authorList>
    </citation>
    <scope>NUCLEOTIDE SEQUENCE [LARGE SCALE GENOMIC DNA]</scope>
    <source>
        <strain evidence="1 2">YW11</strain>
    </source>
</reference>
<dbReference type="InterPro" id="IPR032466">
    <property type="entry name" value="Metal_Hydrolase"/>
</dbReference>
<dbReference type="PROSITE" id="PS51365">
    <property type="entry name" value="RENAL_DIPEPTIDASE_2"/>
    <property type="match status" value="1"/>
</dbReference>
<sequence length="341" mass="35938">MTDIQPPAAVHAATLTLDTHVDIPWPETPDPRGETNRCVDFPKMRAGGLRAVVFAAYLPQGPRTPEGHAAAARRCEAMLRAIRATAGGEDRRIVSRAAELETLRESGKFGVMLAVENGYGMGEDLSRLALWRGLGACYVTLTHNGHNLLADSAIPRPDLGDGPVLHGGLSSLGREAVAEMNALGLLVDVSHVAKSAMLQAVEISRAPVVATHACVRALRDHPRNLDDTQMDALRASGGLMQITAVPGFLRGPGPDGKVRARVADIADHVDYAVQRIGIAHVGLSSDFDGGGGVEGWMSAADSANLTAELLRRGYDAEAVGLLWSGNFLRVMRAAEAVSAAG</sequence>
<dbReference type="EMBL" id="PDNU01000001">
    <property type="protein sequence ID" value="PHK96984.1"/>
    <property type="molecule type" value="Genomic_DNA"/>
</dbReference>
<dbReference type="RefSeq" id="WP_099093673.1">
    <property type="nucleotide sequence ID" value="NZ_PDNU01000001.1"/>
</dbReference>
<dbReference type="Proteomes" id="UP000223527">
    <property type="component" value="Unassembled WGS sequence"/>
</dbReference>
<organism evidence="1 2">
    <name type="scientific">Teichococcus rhizosphaerae</name>
    <dbReference type="NCBI Taxonomy" id="1335062"/>
    <lineage>
        <taxon>Bacteria</taxon>
        <taxon>Pseudomonadati</taxon>
        <taxon>Pseudomonadota</taxon>
        <taxon>Alphaproteobacteria</taxon>
        <taxon>Acetobacterales</taxon>
        <taxon>Roseomonadaceae</taxon>
        <taxon>Roseomonas</taxon>
    </lineage>
</organism>
<accession>A0A2C7AIJ6</accession>
<keyword evidence="2" id="KW-1185">Reference proteome</keyword>
<dbReference type="CDD" id="cd01301">
    <property type="entry name" value="rDP_like"/>
    <property type="match status" value="1"/>
</dbReference>
<dbReference type="Pfam" id="PF01244">
    <property type="entry name" value="Peptidase_M19"/>
    <property type="match status" value="1"/>
</dbReference>
<name>A0A2C7AIJ6_9PROT</name>
<dbReference type="OrthoDB" id="9804920at2"/>
<dbReference type="SUPFAM" id="SSF51556">
    <property type="entry name" value="Metallo-dependent hydrolases"/>
    <property type="match status" value="1"/>
</dbReference>
<comment type="caution">
    <text evidence="1">The sequence shown here is derived from an EMBL/GenBank/DDBJ whole genome shotgun (WGS) entry which is preliminary data.</text>
</comment>
<evidence type="ECO:0000313" key="1">
    <source>
        <dbReference type="EMBL" id="PHK96984.1"/>
    </source>
</evidence>